<organism evidence="2 3">
    <name type="scientific">Limnoglobus roseus</name>
    <dbReference type="NCBI Taxonomy" id="2598579"/>
    <lineage>
        <taxon>Bacteria</taxon>
        <taxon>Pseudomonadati</taxon>
        <taxon>Planctomycetota</taxon>
        <taxon>Planctomycetia</taxon>
        <taxon>Gemmatales</taxon>
        <taxon>Gemmataceae</taxon>
        <taxon>Limnoglobus</taxon>
    </lineage>
</organism>
<dbReference type="Gene3D" id="2.60.120.10">
    <property type="entry name" value="Jelly Rolls"/>
    <property type="match status" value="1"/>
</dbReference>
<evidence type="ECO:0000259" key="1">
    <source>
        <dbReference type="Pfam" id="PF12973"/>
    </source>
</evidence>
<reference evidence="3" key="1">
    <citation type="submission" date="2019-08" db="EMBL/GenBank/DDBJ databases">
        <title>Limnoglobus roseus gen. nov., sp. nov., a novel freshwater planctomycete with a giant genome from the family Gemmataceae.</title>
        <authorList>
            <person name="Kulichevskaya I.S."/>
            <person name="Naumoff D.G."/>
            <person name="Miroshnikov K."/>
            <person name="Ivanova A."/>
            <person name="Philippov D.A."/>
            <person name="Hakobyan A."/>
            <person name="Rijpstra I.C."/>
            <person name="Sinninghe Damste J.S."/>
            <person name="Liesack W."/>
            <person name="Dedysh S.N."/>
        </authorList>
    </citation>
    <scope>NUCLEOTIDE SEQUENCE [LARGE SCALE GENOMIC DNA]</scope>
    <source>
        <strain evidence="3">PX52</strain>
    </source>
</reference>
<dbReference type="EMBL" id="CP042425">
    <property type="protein sequence ID" value="QEL15380.1"/>
    <property type="molecule type" value="Genomic_DNA"/>
</dbReference>
<dbReference type="InterPro" id="IPR011051">
    <property type="entry name" value="RmlC_Cupin_sf"/>
</dbReference>
<name>A0A5C1A9H9_9BACT</name>
<gene>
    <name evidence="2" type="ORF">PX52LOC_02295</name>
</gene>
<dbReference type="Proteomes" id="UP000324974">
    <property type="component" value="Chromosome"/>
</dbReference>
<evidence type="ECO:0000313" key="2">
    <source>
        <dbReference type="EMBL" id="QEL15380.1"/>
    </source>
</evidence>
<dbReference type="Pfam" id="PF12973">
    <property type="entry name" value="Cupin_7"/>
    <property type="match status" value="1"/>
</dbReference>
<evidence type="ECO:0000313" key="3">
    <source>
        <dbReference type="Proteomes" id="UP000324974"/>
    </source>
</evidence>
<dbReference type="AlphaFoldDB" id="A0A5C1A9H9"/>
<accession>A0A5C1A9H9</accession>
<feature type="domain" description="ChrR-like cupin" evidence="1">
    <location>
        <begin position="77"/>
        <end position="161"/>
    </location>
</feature>
<dbReference type="RefSeq" id="WP_149110201.1">
    <property type="nucleotide sequence ID" value="NZ_CP042425.1"/>
</dbReference>
<dbReference type="KEGG" id="lrs:PX52LOC_02295"/>
<protein>
    <submittedName>
        <fullName evidence="2">Cupin domain-containing protein</fullName>
    </submittedName>
</protein>
<sequence length="173" mass="18948">MTDEILDLFAPDELDALDAAILALTAEIPAVEPPPMVKQQLFDRLAVAPPANPTLEQQRDAAEKLSALQFSFREEAMFQYSHMPGVTARLLHLDSTAKRFSAIVKLEPGSRIPPHHHDGLEECLVLEGELILGTVRMRPGDYQWAEDGSDHVEQWTDVGATVLISGPTSLLAG</sequence>
<proteinExistence type="predicted"/>
<dbReference type="InterPro" id="IPR025979">
    <property type="entry name" value="ChrR-like_cupin_dom"/>
</dbReference>
<dbReference type="InterPro" id="IPR014710">
    <property type="entry name" value="RmlC-like_jellyroll"/>
</dbReference>
<dbReference type="SUPFAM" id="SSF51182">
    <property type="entry name" value="RmlC-like cupins"/>
    <property type="match status" value="1"/>
</dbReference>
<dbReference type="OrthoDB" id="291562at2"/>
<keyword evidence="3" id="KW-1185">Reference proteome</keyword>